<dbReference type="PANTHER" id="PTHR46786">
    <property type="entry name" value="ZINC FINGER MATRIN-TYPE PROTEIN 3"/>
    <property type="match status" value="1"/>
</dbReference>
<feature type="compositionally biased region" description="Acidic residues" evidence="2">
    <location>
        <begin position="12"/>
        <end position="22"/>
    </location>
</feature>
<dbReference type="Pfam" id="PF12874">
    <property type="entry name" value="zf-met"/>
    <property type="match status" value="3"/>
</dbReference>
<reference evidence="4" key="1">
    <citation type="journal article" date="2020" name="bioRxiv">
        <title>Chromosome-level reference genome of the European wasp spider Argiope bruennichi: a resource for studies on range expansion and evolutionary adaptation.</title>
        <authorList>
            <person name="Sheffer M.M."/>
            <person name="Hoppe A."/>
            <person name="Krehenwinkel H."/>
            <person name="Uhl G."/>
            <person name="Kuss A.W."/>
            <person name="Jensen L."/>
            <person name="Jensen C."/>
            <person name="Gillespie R.G."/>
            <person name="Hoff K.J."/>
            <person name="Prost S."/>
        </authorList>
    </citation>
    <scope>NUCLEOTIDE SEQUENCE</scope>
</reference>
<evidence type="ECO:0000256" key="1">
    <source>
        <dbReference type="PROSITE-ProRule" id="PRU00042"/>
    </source>
</evidence>
<keyword evidence="5" id="KW-1185">Reference proteome</keyword>
<reference evidence="4" key="2">
    <citation type="submission" date="2020-06" db="EMBL/GenBank/DDBJ databases">
        <authorList>
            <person name="Sheffer M."/>
        </authorList>
    </citation>
    <scope>NUCLEOTIDE SEQUENCE</scope>
</reference>
<dbReference type="PANTHER" id="PTHR46786:SF1">
    <property type="entry name" value="ZINC FINGER MATRIN-TYPE PROTEIN 3"/>
    <property type="match status" value="1"/>
</dbReference>
<dbReference type="SUPFAM" id="SSF57667">
    <property type="entry name" value="beta-beta-alpha zinc fingers"/>
    <property type="match status" value="4"/>
</dbReference>
<dbReference type="InterPro" id="IPR036236">
    <property type="entry name" value="Znf_C2H2_sf"/>
</dbReference>
<feature type="region of interest" description="Disordered" evidence="2">
    <location>
        <begin position="148"/>
        <end position="209"/>
    </location>
</feature>
<dbReference type="SMART" id="SM00451">
    <property type="entry name" value="ZnF_U1"/>
    <property type="match status" value="4"/>
</dbReference>
<feature type="compositionally biased region" description="Basic residues" evidence="2">
    <location>
        <begin position="153"/>
        <end position="164"/>
    </location>
</feature>
<dbReference type="GO" id="GO:0003676">
    <property type="term" value="F:nucleic acid binding"/>
    <property type="evidence" value="ECO:0007669"/>
    <property type="project" value="InterPro"/>
</dbReference>
<dbReference type="InterPro" id="IPR052644">
    <property type="entry name" value="ZMAT3"/>
</dbReference>
<feature type="region of interest" description="Disordered" evidence="2">
    <location>
        <begin position="1"/>
        <end position="38"/>
    </location>
</feature>
<dbReference type="GO" id="GO:0008270">
    <property type="term" value="F:zinc ion binding"/>
    <property type="evidence" value="ECO:0007669"/>
    <property type="project" value="UniProtKB-KW"/>
</dbReference>
<accession>A0A8T0FCP7</accession>
<name>A0A8T0FCP7_ARGBR</name>
<evidence type="ECO:0000313" key="5">
    <source>
        <dbReference type="Proteomes" id="UP000807504"/>
    </source>
</evidence>
<feature type="domain" description="C2H2-type" evidence="3">
    <location>
        <begin position="45"/>
        <end position="69"/>
    </location>
</feature>
<feature type="domain" description="C2H2-type" evidence="3">
    <location>
        <begin position="104"/>
        <end position="133"/>
    </location>
</feature>
<dbReference type="InterPro" id="IPR003604">
    <property type="entry name" value="Matrin/U1-like-C_Znf_C2H2"/>
</dbReference>
<evidence type="ECO:0000256" key="2">
    <source>
        <dbReference type="SAM" id="MobiDB-lite"/>
    </source>
</evidence>
<dbReference type="InterPro" id="IPR013087">
    <property type="entry name" value="Znf_C2H2_type"/>
</dbReference>
<comment type="caution">
    <text evidence="4">The sequence shown here is derived from an EMBL/GenBank/DDBJ whole genome shotgun (WGS) entry which is preliminary data.</text>
</comment>
<dbReference type="Gene3D" id="3.30.160.60">
    <property type="entry name" value="Classic Zinc Finger"/>
    <property type="match status" value="3"/>
</dbReference>
<organism evidence="4 5">
    <name type="scientific">Argiope bruennichi</name>
    <name type="common">Wasp spider</name>
    <name type="synonym">Aranea bruennichi</name>
    <dbReference type="NCBI Taxonomy" id="94029"/>
    <lineage>
        <taxon>Eukaryota</taxon>
        <taxon>Metazoa</taxon>
        <taxon>Ecdysozoa</taxon>
        <taxon>Arthropoda</taxon>
        <taxon>Chelicerata</taxon>
        <taxon>Arachnida</taxon>
        <taxon>Araneae</taxon>
        <taxon>Araneomorphae</taxon>
        <taxon>Entelegynae</taxon>
        <taxon>Araneoidea</taxon>
        <taxon>Araneidae</taxon>
        <taxon>Argiope</taxon>
    </lineage>
</organism>
<feature type="compositionally biased region" description="Basic and acidic residues" evidence="2">
    <location>
        <begin position="1"/>
        <end position="11"/>
    </location>
</feature>
<evidence type="ECO:0000313" key="4">
    <source>
        <dbReference type="EMBL" id="KAF8788125.1"/>
    </source>
</evidence>
<dbReference type="PROSITE" id="PS50157">
    <property type="entry name" value="ZINC_FINGER_C2H2_2"/>
    <property type="match status" value="2"/>
</dbReference>
<dbReference type="PROSITE" id="PS00028">
    <property type="entry name" value="ZINC_FINGER_C2H2_1"/>
    <property type="match status" value="4"/>
</dbReference>
<protein>
    <recommendedName>
        <fullName evidence="3">C2H2-type domain-containing protein</fullName>
    </recommendedName>
</protein>
<gene>
    <name evidence="4" type="ORF">HNY73_009659</name>
</gene>
<feature type="region of interest" description="Disordered" evidence="2">
    <location>
        <begin position="316"/>
        <end position="399"/>
    </location>
</feature>
<dbReference type="Proteomes" id="UP000807504">
    <property type="component" value="Unassembled WGS sequence"/>
</dbReference>
<feature type="compositionally biased region" description="Polar residues" evidence="2">
    <location>
        <begin position="173"/>
        <end position="183"/>
    </location>
</feature>
<keyword evidence="1" id="KW-0862">Zinc</keyword>
<keyword evidence="1" id="KW-0863">Zinc-finger</keyword>
<evidence type="ECO:0000259" key="3">
    <source>
        <dbReference type="PROSITE" id="PS50157"/>
    </source>
</evidence>
<sequence length="429" mass="48554">MADINTEKIQNDDDSGEKEQEDSTSNNTNPYFDTSSSDSDFELEFTCEVCKKTFSGIKPLRQHEKSGQHLKRVRKKEVEKKLAKKLEEDVAEDNEDVLDQIPFAVCKTCKKDFTGPESLEQHLKSSIHHKKMAASKLLKEIQDEDGHINLGKLRQKRKEMRSKKGTPIAVGKTSGNSSPSDASAHSGEEEGACAYSGPPRSDGSSDDDRIAETHEFECLECKKVFTGVSPWYQHLISKVHEKSLRQKELFDHLKIIGTMSKECSADQYLVQEDDDVILCKLCNVAFSGPESASSHLKSKKHTKNLELKKWKNAMKEERKEKINSSKMKKKASFESSGENNSEMKNKEYDQETTGSKTDLQENLNPLKKDTYVEFSNATGGNPERKIKPDQDAFNDDKLQNEIDACSSSVNEEIVNQDKFNFQSFKETRI</sequence>
<dbReference type="AlphaFoldDB" id="A0A8T0FCP7"/>
<dbReference type="EMBL" id="JABXBU010000015">
    <property type="protein sequence ID" value="KAF8788125.1"/>
    <property type="molecule type" value="Genomic_DNA"/>
</dbReference>
<dbReference type="SMART" id="SM00355">
    <property type="entry name" value="ZnF_C2H2"/>
    <property type="match status" value="4"/>
</dbReference>
<feature type="compositionally biased region" description="Polar residues" evidence="2">
    <location>
        <begin position="351"/>
        <end position="363"/>
    </location>
</feature>
<proteinExistence type="predicted"/>
<feature type="compositionally biased region" description="Polar residues" evidence="2">
    <location>
        <begin position="23"/>
        <end position="38"/>
    </location>
</feature>
<keyword evidence="1" id="KW-0479">Metal-binding</keyword>
<feature type="compositionally biased region" description="Basic and acidic residues" evidence="2">
    <location>
        <begin position="382"/>
        <end position="399"/>
    </location>
</feature>